<feature type="transmembrane region" description="Helical" evidence="1">
    <location>
        <begin position="12"/>
        <end position="29"/>
    </location>
</feature>
<evidence type="ECO:0008006" key="4">
    <source>
        <dbReference type="Google" id="ProtNLM"/>
    </source>
</evidence>
<feature type="transmembrane region" description="Helical" evidence="1">
    <location>
        <begin position="85"/>
        <end position="104"/>
    </location>
</feature>
<feature type="transmembrane region" description="Helical" evidence="1">
    <location>
        <begin position="116"/>
        <end position="135"/>
    </location>
</feature>
<dbReference type="AlphaFoldDB" id="A0AAU9EMR0"/>
<feature type="transmembrane region" description="Helical" evidence="1">
    <location>
        <begin position="50"/>
        <end position="73"/>
    </location>
</feature>
<dbReference type="RefSeq" id="WP_338606189.1">
    <property type="nucleotide sequence ID" value="NZ_AP028679.1"/>
</dbReference>
<accession>A0AAU9EMR0</accession>
<sequence length="145" mass="16142">MNPRDFVIFHPAWQVTCTLLGLYVAWLGLKRLASLHLGRQTSFPRPRHVLLGKLALVGLILGSLGGAIMVRWLWENWLVTGVHGWLGLILVILAGVGLITGLVLERHPKPRKGLPLFHGLVNLTLLALCLVNFYFGDQILDALER</sequence>
<evidence type="ECO:0000256" key="1">
    <source>
        <dbReference type="SAM" id="Phobius"/>
    </source>
</evidence>
<dbReference type="KEGG" id="dmp:FAK_15500"/>
<keyword evidence="1" id="KW-0472">Membrane</keyword>
<proteinExistence type="predicted"/>
<gene>
    <name evidence="2" type="ORF">FAK_15500</name>
</gene>
<keyword evidence="1" id="KW-0812">Transmembrane</keyword>
<dbReference type="EMBL" id="AP028679">
    <property type="protein sequence ID" value="BEQ14484.1"/>
    <property type="molecule type" value="Genomic_DNA"/>
</dbReference>
<reference evidence="3" key="1">
    <citation type="journal article" date="2023" name="Arch. Microbiol.">
        <title>Desulfoferula mesophilus gen. nov. sp. nov., a mesophilic sulfate-reducing bacterium isolated from a brackish lake sediment.</title>
        <authorList>
            <person name="Watanabe T."/>
            <person name="Yabe T."/>
            <person name="Tsuji J.M."/>
            <person name="Fukui M."/>
        </authorList>
    </citation>
    <scope>NUCLEOTIDE SEQUENCE [LARGE SCALE GENOMIC DNA]</scope>
    <source>
        <strain evidence="3">12FAK</strain>
    </source>
</reference>
<dbReference type="Proteomes" id="UP001366166">
    <property type="component" value="Chromosome"/>
</dbReference>
<protein>
    <recommendedName>
        <fullName evidence="4">DUF4079 domain-containing protein</fullName>
    </recommendedName>
</protein>
<keyword evidence="3" id="KW-1185">Reference proteome</keyword>
<organism evidence="2 3">
    <name type="scientific">Desulfoferula mesophila</name>
    <dbReference type="NCBI Taxonomy" id="3058419"/>
    <lineage>
        <taxon>Bacteria</taxon>
        <taxon>Pseudomonadati</taxon>
        <taxon>Thermodesulfobacteriota</taxon>
        <taxon>Desulfarculia</taxon>
        <taxon>Desulfarculales</taxon>
        <taxon>Desulfarculaceae</taxon>
        <taxon>Desulfoferula</taxon>
    </lineage>
</organism>
<evidence type="ECO:0000313" key="2">
    <source>
        <dbReference type="EMBL" id="BEQ14484.1"/>
    </source>
</evidence>
<keyword evidence="1" id="KW-1133">Transmembrane helix</keyword>
<name>A0AAU9EMR0_9BACT</name>
<evidence type="ECO:0000313" key="3">
    <source>
        <dbReference type="Proteomes" id="UP001366166"/>
    </source>
</evidence>